<dbReference type="InterPro" id="IPR032466">
    <property type="entry name" value="Metal_Hydrolase"/>
</dbReference>
<evidence type="ECO:0000256" key="3">
    <source>
        <dbReference type="ARBA" id="ARBA00022801"/>
    </source>
</evidence>
<dbReference type="GO" id="GO:0006046">
    <property type="term" value="P:N-acetylglucosamine catabolic process"/>
    <property type="evidence" value="ECO:0007669"/>
    <property type="project" value="TreeGrafter"/>
</dbReference>
<dbReference type="NCBIfam" id="TIGR00221">
    <property type="entry name" value="nagA"/>
    <property type="match status" value="1"/>
</dbReference>
<protein>
    <submittedName>
        <fullName evidence="10">N-acetylglucosamine-6-phosphate deacetylase</fullName>
        <ecNumber evidence="10">3.5.1.25</ecNumber>
    </submittedName>
</protein>
<evidence type="ECO:0000256" key="7">
    <source>
        <dbReference type="PIRSR" id="PIRSR038994-2"/>
    </source>
</evidence>
<dbReference type="InterPro" id="IPR006680">
    <property type="entry name" value="Amidohydro-rel"/>
</dbReference>
<keyword evidence="11" id="KW-1185">Reference proteome</keyword>
<dbReference type="GO" id="GO:0008448">
    <property type="term" value="F:N-acetylglucosamine-6-phosphate deacetylase activity"/>
    <property type="evidence" value="ECO:0007669"/>
    <property type="project" value="UniProtKB-EC"/>
</dbReference>
<feature type="domain" description="Amidohydrolase-related" evidence="9">
    <location>
        <begin position="50"/>
        <end position="374"/>
    </location>
</feature>
<dbReference type="Pfam" id="PF01979">
    <property type="entry name" value="Amidohydro_1"/>
    <property type="match status" value="1"/>
</dbReference>
<evidence type="ECO:0000259" key="9">
    <source>
        <dbReference type="Pfam" id="PF01979"/>
    </source>
</evidence>
<dbReference type="SUPFAM" id="SSF51338">
    <property type="entry name" value="Composite domain of metallo-dependent hydrolases"/>
    <property type="match status" value="1"/>
</dbReference>
<feature type="binding site" evidence="8">
    <location>
        <position position="124"/>
    </location>
    <ligand>
        <name>Zn(2+)</name>
        <dbReference type="ChEBI" id="CHEBI:29105"/>
    </ligand>
</feature>
<dbReference type="SUPFAM" id="SSF51556">
    <property type="entry name" value="Metallo-dependent hydrolases"/>
    <property type="match status" value="1"/>
</dbReference>
<evidence type="ECO:0000256" key="1">
    <source>
        <dbReference type="ARBA" id="ARBA00010716"/>
    </source>
</evidence>
<feature type="binding site" evidence="8">
    <location>
        <position position="190"/>
    </location>
    <ligand>
        <name>Zn(2+)</name>
        <dbReference type="ChEBI" id="CHEBI:29105"/>
    </ligand>
</feature>
<keyword evidence="3 5" id="KW-0378">Hydrolase</keyword>
<evidence type="ECO:0000313" key="10">
    <source>
        <dbReference type="EMBL" id="NDV01090.1"/>
    </source>
</evidence>
<feature type="binding site" evidence="7">
    <location>
        <begin position="214"/>
        <end position="215"/>
    </location>
    <ligand>
        <name>substrate</name>
    </ligand>
</feature>
<evidence type="ECO:0000256" key="5">
    <source>
        <dbReference type="PIRNR" id="PIRNR038994"/>
    </source>
</evidence>
<reference evidence="10 11" key="1">
    <citation type="submission" date="2020-02" db="EMBL/GenBank/DDBJ databases">
        <title>Pseudoroseicyclus tamarix, sp. nov., isolated from offshore sediment of a Tamarix chinensis forest.</title>
        <authorList>
            <person name="Gai Y."/>
        </authorList>
    </citation>
    <scope>NUCLEOTIDE SEQUENCE [LARGE SCALE GENOMIC DNA]</scope>
    <source>
        <strain evidence="10 11">CLL3-39</strain>
    </source>
</reference>
<dbReference type="PANTHER" id="PTHR11113:SF14">
    <property type="entry name" value="N-ACETYLGLUCOSAMINE-6-PHOSPHATE DEACETYLASE"/>
    <property type="match status" value="1"/>
</dbReference>
<sequence length="379" mass="39050">MAQMTAYHAPRIFDGAEWHNGAALLVEDGRVTGIVPRAEAPEGEVLEHPLVPGFVDLQVNGGGGVLFNNTPSAEGIAAICDAHARFGTTSTMVTLITDTGEVTGRAIAAARAARHPGFLGLHLEGPHLALSRKGTHDPALIRPMDPEDLQMLTEAAQRLGRMICTVAPETVTPAQIAALTKAGAVVSLGHSDCDMGAARAAADAGATMVTHLFNAMSQLGHRSPNLVGAALDDGRLWAGLIADGFHVDPAALRIALRAKTGPAGLFLVSDAMSTVGTNTTEVVLNGRRILRSDGRLTLEDGTLAGADIALVDAVRYLHLTLGVALGEAVALASAAPAAAMGLTERGHLRPGARADFTCLTPGIEAAETWIAGRRVGVAA</sequence>
<dbReference type="Gene3D" id="2.30.40.10">
    <property type="entry name" value="Urease, subunit C, domain 1"/>
    <property type="match status" value="1"/>
</dbReference>
<feature type="binding site" evidence="7">
    <location>
        <position position="135"/>
    </location>
    <ligand>
        <name>substrate</name>
    </ligand>
</feature>
<feature type="active site" description="Proton donor/acceptor" evidence="6">
    <location>
        <position position="270"/>
    </location>
</feature>
<dbReference type="InterPro" id="IPR003764">
    <property type="entry name" value="GlcNAc_6-P_deAcase"/>
</dbReference>
<dbReference type="InterPro" id="IPR011059">
    <property type="entry name" value="Metal-dep_hydrolase_composite"/>
</dbReference>
<dbReference type="EC" id="3.5.1.25" evidence="10"/>
<comment type="similarity">
    <text evidence="1 5">Belongs to the metallo-dependent hydrolases superfamily. NagA family.</text>
</comment>
<feature type="binding site" evidence="7">
    <location>
        <position position="246"/>
    </location>
    <ligand>
        <name>substrate</name>
    </ligand>
</feature>
<dbReference type="AlphaFoldDB" id="A0A6B2JSV1"/>
<feature type="binding site" evidence="7">
    <location>
        <position position="222"/>
    </location>
    <ligand>
        <name>substrate</name>
    </ligand>
</feature>
<dbReference type="PIRSF" id="PIRSF038994">
    <property type="entry name" value="NagA"/>
    <property type="match status" value="1"/>
</dbReference>
<name>A0A6B2JSV1_9RHOB</name>
<comment type="cofactor">
    <cofactor evidence="8">
        <name>a divalent metal cation</name>
        <dbReference type="ChEBI" id="CHEBI:60240"/>
    </cofactor>
    <text evidence="8">Binds 1 divalent metal cation per subunit.</text>
</comment>
<feature type="binding site" evidence="7">
    <location>
        <begin position="303"/>
        <end position="305"/>
    </location>
    <ligand>
        <name>substrate</name>
    </ligand>
</feature>
<dbReference type="RefSeq" id="WP_163892374.1">
    <property type="nucleotide sequence ID" value="NZ_JAAFYS010000002.1"/>
</dbReference>
<dbReference type="Proteomes" id="UP000474757">
    <property type="component" value="Unassembled WGS sequence"/>
</dbReference>
<dbReference type="EMBL" id="JAAGAB010000002">
    <property type="protein sequence ID" value="NDV01090.1"/>
    <property type="molecule type" value="Genomic_DNA"/>
</dbReference>
<evidence type="ECO:0000256" key="2">
    <source>
        <dbReference type="ARBA" id="ARBA00022723"/>
    </source>
</evidence>
<feature type="binding site" evidence="8">
    <location>
        <position position="211"/>
    </location>
    <ligand>
        <name>Zn(2+)</name>
        <dbReference type="ChEBI" id="CHEBI:29105"/>
    </ligand>
</feature>
<evidence type="ECO:0000256" key="4">
    <source>
        <dbReference type="ARBA" id="ARBA00023277"/>
    </source>
</evidence>
<dbReference type="GO" id="GO:0046872">
    <property type="term" value="F:metal ion binding"/>
    <property type="evidence" value="ECO:0007669"/>
    <property type="project" value="UniProtKB-KW"/>
</dbReference>
<dbReference type="Gene3D" id="3.20.20.140">
    <property type="entry name" value="Metal-dependent hydrolases"/>
    <property type="match status" value="1"/>
</dbReference>
<accession>A0A6B2JSV1</accession>
<evidence type="ECO:0000256" key="8">
    <source>
        <dbReference type="PIRSR" id="PIRSR038994-3"/>
    </source>
</evidence>
<dbReference type="PANTHER" id="PTHR11113">
    <property type="entry name" value="N-ACETYLGLUCOSAMINE-6-PHOSPHATE DEACETYLASE"/>
    <property type="match status" value="1"/>
</dbReference>
<gene>
    <name evidence="10" type="primary">nagA</name>
    <name evidence="10" type="ORF">GZA08_08925</name>
</gene>
<evidence type="ECO:0000256" key="6">
    <source>
        <dbReference type="PIRSR" id="PIRSR038994-1"/>
    </source>
</evidence>
<keyword evidence="4 5" id="KW-0119">Carbohydrate metabolism</keyword>
<evidence type="ECO:0000313" key="11">
    <source>
        <dbReference type="Proteomes" id="UP000474757"/>
    </source>
</evidence>
<organism evidence="10 11">
    <name type="scientific">Pseudoroseicyclus tamaricis</name>
    <dbReference type="NCBI Taxonomy" id="2705421"/>
    <lineage>
        <taxon>Bacteria</taxon>
        <taxon>Pseudomonadati</taxon>
        <taxon>Pseudomonadota</taxon>
        <taxon>Alphaproteobacteria</taxon>
        <taxon>Rhodobacterales</taxon>
        <taxon>Paracoccaceae</taxon>
        <taxon>Pseudoroseicyclus</taxon>
    </lineage>
</organism>
<keyword evidence="2 8" id="KW-0479">Metal-binding</keyword>
<proteinExistence type="inferred from homology"/>
<comment type="caution">
    <text evidence="10">The sequence shown here is derived from an EMBL/GenBank/DDBJ whole genome shotgun (WGS) entry which is preliminary data.</text>
</comment>